<dbReference type="HOGENOM" id="CLU_100987_0_0_3"/>
<sequence>MAMHKIFGEFQENLSDEQEFLILGFSPSSIPIQQRWRNNGLSADFVADYLTTFFPAIYEDPDPEGKRVEIKGAVSYIANELLENAMKFNDDNSSYPIKFGLHILDIASEITLVLLATNSVSQQSVHKFQSFIQELLESDLDELYIRQLEKSAEDETGGASGLGLLTMKNDYFAKLGWKFETVKQEPEVVTVTTMVQLKV</sequence>
<gene>
    <name evidence="1" type="ORF">MC7420_1962</name>
</gene>
<evidence type="ECO:0000313" key="1">
    <source>
        <dbReference type="EMBL" id="EDX76959.1"/>
    </source>
</evidence>
<protein>
    <recommendedName>
        <fullName evidence="3">ATP-binding protein</fullName>
    </recommendedName>
</protein>
<accession>B4VMM7</accession>
<evidence type="ECO:0000313" key="2">
    <source>
        <dbReference type="Proteomes" id="UP000003835"/>
    </source>
</evidence>
<organism evidence="1 2">
    <name type="scientific">Coleofasciculus chthonoplastes PCC 7420</name>
    <dbReference type="NCBI Taxonomy" id="118168"/>
    <lineage>
        <taxon>Bacteria</taxon>
        <taxon>Bacillati</taxon>
        <taxon>Cyanobacteriota</taxon>
        <taxon>Cyanophyceae</taxon>
        <taxon>Coleofasciculales</taxon>
        <taxon>Coleofasciculaceae</taxon>
        <taxon>Coleofasciculus</taxon>
    </lineage>
</organism>
<dbReference type="AlphaFoldDB" id="B4VMM7"/>
<dbReference type="Proteomes" id="UP000003835">
    <property type="component" value="Unassembled WGS sequence"/>
</dbReference>
<dbReference type="eggNOG" id="COG5381">
    <property type="taxonomic scope" value="Bacteria"/>
</dbReference>
<name>B4VMM7_9CYAN</name>
<dbReference type="InterPro" id="IPR058084">
    <property type="entry name" value="Slr1658-like"/>
</dbReference>
<keyword evidence="2" id="KW-1185">Reference proteome</keyword>
<evidence type="ECO:0008006" key="3">
    <source>
        <dbReference type="Google" id="ProtNLM"/>
    </source>
</evidence>
<reference evidence="1 2" key="1">
    <citation type="submission" date="2008-07" db="EMBL/GenBank/DDBJ databases">
        <authorList>
            <person name="Tandeau de Marsac N."/>
            <person name="Ferriera S."/>
            <person name="Johnson J."/>
            <person name="Kravitz S."/>
            <person name="Beeson K."/>
            <person name="Sutton G."/>
            <person name="Rogers Y.-H."/>
            <person name="Friedman R."/>
            <person name="Frazier M."/>
            <person name="Venter J.C."/>
        </authorList>
    </citation>
    <scope>NUCLEOTIDE SEQUENCE [LARGE SCALE GENOMIC DNA]</scope>
    <source>
        <strain evidence="1 2">PCC 7420</strain>
    </source>
</reference>
<dbReference type="EMBL" id="DS989845">
    <property type="protein sequence ID" value="EDX76959.1"/>
    <property type="molecule type" value="Genomic_DNA"/>
</dbReference>
<dbReference type="InterPro" id="IPR046239">
    <property type="entry name" value="DUF6272"/>
</dbReference>
<dbReference type="Pfam" id="PF19788">
    <property type="entry name" value="DUF6272"/>
    <property type="match status" value="1"/>
</dbReference>
<proteinExistence type="predicted"/>
<dbReference type="STRING" id="118168.MC7420_1962"/>
<dbReference type="NCBIfam" id="NF047703">
    <property type="entry name" value="slr1658_superfam"/>
    <property type="match status" value="1"/>
</dbReference>